<dbReference type="KEGG" id="dae:Dtox_3637"/>
<protein>
    <submittedName>
        <fullName evidence="1">Uncharacterized protein</fullName>
    </submittedName>
</protein>
<organism evidence="1 2">
    <name type="scientific">Desulfofarcimen acetoxidans (strain ATCC 49208 / DSM 771 / KCTC 5769 / VKM B-1644 / 5575)</name>
    <name type="common">Desulfotomaculum acetoxidans</name>
    <dbReference type="NCBI Taxonomy" id="485916"/>
    <lineage>
        <taxon>Bacteria</taxon>
        <taxon>Bacillati</taxon>
        <taxon>Bacillota</taxon>
        <taxon>Clostridia</taxon>
        <taxon>Eubacteriales</taxon>
        <taxon>Peptococcaceae</taxon>
        <taxon>Desulfofarcimen</taxon>
    </lineage>
</organism>
<dbReference type="RefSeq" id="WP_015759036.1">
    <property type="nucleotide sequence ID" value="NC_013216.1"/>
</dbReference>
<dbReference type="HOGENOM" id="CLU_2057569_0_0_9"/>
<proteinExistence type="predicted"/>
<dbReference type="EMBL" id="CP001720">
    <property type="protein sequence ID" value="ACV64349.1"/>
    <property type="molecule type" value="Genomic_DNA"/>
</dbReference>
<evidence type="ECO:0000313" key="2">
    <source>
        <dbReference type="Proteomes" id="UP000002217"/>
    </source>
</evidence>
<reference evidence="1 2" key="1">
    <citation type="journal article" date="2009" name="Stand. Genomic Sci.">
        <title>Complete genome sequence of Desulfotomaculum acetoxidans type strain (5575).</title>
        <authorList>
            <person name="Spring S."/>
            <person name="Lapidus A."/>
            <person name="Schroder M."/>
            <person name="Gleim D."/>
            <person name="Sims D."/>
            <person name="Meincke L."/>
            <person name="Glavina Del Rio T."/>
            <person name="Tice H."/>
            <person name="Copeland A."/>
            <person name="Cheng J.F."/>
            <person name="Lucas S."/>
            <person name="Chen F."/>
            <person name="Nolan M."/>
            <person name="Bruce D."/>
            <person name="Goodwin L."/>
            <person name="Pitluck S."/>
            <person name="Ivanova N."/>
            <person name="Mavromatis K."/>
            <person name="Mikhailova N."/>
            <person name="Pati A."/>
            <person name="Chen A."/>
            <person name="Palaniappan K."/>
            <person name="Land M."/>
            <person name="Hauser L."/>
            <person name="Chang Y.J."/>
            <person name="Jeffries C.D."/>
            <person name="Chain P."/>
            <person name="Saunders E."/>
            <person name="Brettin T."/>
            <person name="Detter J.C."/>
            <person name="Goker M."/>
            <person name="Bristow J."/>
            <person name="Eisen J.A."/>
            <person name="Markowitz V."/>
            <person name="Hugenholtz P."/>
            <person name="Kyrpides N.C."/>
            <person name="Klenk H.P."/>
            <person name="Han C."/>
        </authorList>
    </citation>
    <scope>NUCLEOTIDE SEQUENCE [LARGE SCALE GENOMIC DNA]</scope>
    <source>
        <strain evidence="2">ATCC 49208 / DSM 771 / VKM B-1644</strain>
    </source>
</reference>
<sequence length="119" mass="13686">MSQQKTFPAVEILPIGKPLFTQFPGMFTTPKGSFHFSLHRLGMNTVFTFSECFHVTFIEPAVIFYMDCAMNSAAYAHILAAIFFKAGEKRQVFYWRSREEVFVYILVALTGDRSFHPTE</sequence>
<dbReference type="AlphaFoldDB" id="C8VWI5"/>
<keyword evidence="2" id="KW-1185">Reference proteome</keyword>
<name>C8VWI5_DESAS</name>
<dbReference type="Proteomes" id="UP000002217">
    <property type="component" value="Chromosome"/>
</dbReference>
<gene>
    <name evidence="1" type="ordered locus">Dtox_3637</name>
</gene>
<evidence type="ECO:0000313" key="1">
    <source>
        <dbReference type="EMBL" id="ACV64349.1"/>
    </source>
</evidence>
<accession>C8VWI5</accession>